<dbReference type="Proteomes" id="UP001157502">
    <property type="component" value="Chromosome 14"/>
</dbReference>
<proteinExistence type="predicted"/>
<accession>A0ACC2GDV6</accession>
<dbReference type="EMBL" id="CM055741">
    <property type="protein sequence ID" value="KAJ8001796.1"/>
    <property type="molecule type" value="Genomic_DNA"/>
</dbReference>
<organism evidence="1 2">
    <name type="scientific">Dallia pectoralis</name>
    <name type="common">Alaska blackfish</name>
    <dbReference type="NCBI Taxonomy" id="75939"/>
    <lineage>
        <taxon>Eukaryota</taxon>
        <taxon>Metazoa</taxon>
        <taxon>Chordata</taxon>
        <taxon>Craniata</taxon>
        <taxon>Vertebrata</taxon>
        <taxon>Euteleostomi</taxon>
        <taxon>Actinopterygii</taxon>
        <taxon>Neopterygii</taxon>
        <taxon>Teleostei</taxon>
        <taxon>Protacanthopterygii</taxon>
        <taxon>Esociformes</taxon>
        <taxon>Umbridae</taxon>
        <taxon>Dallia</taxon>
    </lineage>
</organism>
<sequence>MNGEDYHYAPKPKHLRPAQLLRVLGSSFDPFWMSIERPADAGAWTSKDGSVDTETLGDPNAPVPNANDNGFNFSASPELTEGATRYRRKLEKDANDLHFPELPAEVASAVRDWLVRSATCALHYRWVHLAPVFWPRWMRHTDCEQSRESRSCSFPSGMTCQRAQTTQIKMLAWHCWGNEEVGAVQRRTAVVGNGGKRCLWRQVPYPVLTNLTLLRKINDIGEEIPECQKDYSSVQWRPHWAVRNFTEVLPSPILDLCCLGEKVLGRVRLLKPFLAEINTVVPIGDQLSSSDREAIQYYMELLSVRAWRYTMVLFVSEAEVKCTYNDKNLVVERAQSILVKCGGRHHHFECGSSTNQVSALLGKIDLLKAENEDEFFIPEVYYALLESKIPREMTEVIRVYEDREVSLKQRHTREMQEIKEQLRKYREAADSGRLGWTGSYELLPPNMNTETENRTGIQKEETVRKIHLYTESEARTGIQKGETDQQIVDLQVVKERNRQAIITTRLLGFNRVWLLGQFR</sequence>
<name>A0ACC2GDV6_DALPE</name>
<evidence type="ECO:0000313" key="1">
    <source>
        <dbReference type="EMBL" id="KAJ8001796.1"/>
    </source>
</evidence>
<evidence type="ECO:0000313" key="2">
    <source>
        <dbReference type="Proteomes" id="UP001157502"/>
    </source>
</evidence>
<keyword evidence="2" id="KW-1185">Reference proteome</keyword>
<protein>
    <submittedName>
        <fullName evidence="1">Uncharacterized protein</fullName>
    </submittedName>
</protein>
<comment type="caution">
    <text evidence="1">The sequence shown here is derived from an EMBL/GenBank/DDBJ whole genome shotgun (WGS) entry which is preliminary data.</text>
</comment>
<reference evidence="1" key="1">
    <citation type="submission" date="2021-05" db="EMBL/GenBank/DDBJ databases">
        <authorList>
            <person name="Pan Q."/>
            <person name="Jouanno E."/>
            <person name="Zahm M."/>
            <person name="Klopp C."/>
            <person name="Cabau C."/>
            <person name="Louis A."/>
            <person name="Berthelot C."/>
            <person name="Parey E."/>
            <person name="Roest Crollius H."/>
            <person name="Montfort J."/>
            <person name="Robinson-Rechavi M."/>
            <person name="Bouchez O."/>
            <person name="Lampietro C."/>
            <person name="Lopez Roques C."/>
            <person name="Donnadieu C."/>
            <person name="Postlethwait J."/>
            <person name="Bobe J."/>
            <person name="Dillon D."/>
            <person name="Chandos A."/>
            <person name="von Hippel F."/>
            <person name="Guiguen Y."/>
        </authorList>
    </citation>
    <scope>NUCLEOTIDE SEQUENCE</scope>
    <source>
        <strain evidence="1">YG-Jan2019</strain>
    </source>
</reference>
<gene>
    <name evidence="1" type="ORF">DPEC_G00173150</name>
</gene>